<dbReference type="OrthoDB" id="1918879at2759"/>
<keyword evidence="3" id="KW-1185">Reference proteome</keyword>
<comment type="caution">
    <text evidence="2">The sequence shown here is derived from an EMBL/GenBank/DDBJ whole genome shotgun (WGS) entry which is preliminary data.</text>
</comment>
<feature type="compositionally biased region" description="Polar residues" evidence="1">
    <location>
        <begin position="575"/>
        <end position="588"/>
    </location>
</feature>
<dbReference type="EMBL" id="SZYD01000007">
    <property type="protein sequence ID" value="KAD5803069.1"/>
    <property type="molecule type" value="Genomic_DNA"/>
</dbReference>
<evidence type="ECO:0000313" key="2">
    <source>
        <dbReference type="EMBL" id="KAD5803069.1"/>
    </source>
</evidence>
<gene>
    <name evidence="2" type="ORF">E3N88_14429</name>
</gene>
<evidence type="ECO:0000313" key="3">
    <source>
        <dbReference type="Proteomes" id="UP000326396"/>
    </source>
</evidence>
<evidence type="ECO:0000256" key="1">
    <source>
        <dbReference type="SAM" id="MobiDB-lite"/>
    </source>
</evidence>
<feature type="compositionally biased region" description="Acidic residues" evidence="1">
    <location>
        <begin position="289"/>
        <end position="300"/>
    </location>
</feature>
<name>A0A5N6P1H1_9ASTR</name>
<feature type="compositionally biased region" description="Basic and acidic residues" evidence="1">
    <location>
        <begin position="270"/>
        <end position="279"/>
    </location>
</feature>
<sequence>MGHKHLHELLKEDQEPFHLKNYIADRRSQLRSITSGAGNTALNLRKRKPIIDSTSSSATTRNFCINHVCLFSFKESPEFMKSPFLDFPARELKSPCHNAAMFLHIPATTAGMLLDAAARVQKKRPGSKQIGLGLLGSFLRRLKDRSTRTKAREIGLINATPSSLPARRSRKKAVNGDCDKERLSHSCNDSIIWSEKSSELETSCSSRSVHEYDEIECFCSNPSSPFRFSLQRSPSPVRRAPESSPSVTSAGRRFKQDKESYEVECPQEVNRQKDEEKEQCSPVSVLDPLFDDGEDEERDDGTIVDDYDIKCSYASVQRAKHQLLQKLQRFERLAGLDPIKLENHLLEQCYNEDEDALVNGVEEVNNEEVLREIVNYLGVTKIPWYLRKLVLDLMEEENKNEEHHVIVQRVCKRLHSWKVVELNTIDMMVETDFKNEGWNTCEKETTLKIGLDVEATIFGLLVEELVQDLWKRVDRQVLKNTSSEVLSTSAVINLSTNTDVSNVLKNKNSVSKSSVLVDNHKGKQKRVPCEICRLFNHSTDDCWYRKGSKFNKIKHKNKNLLKMKTEFRSKFVPESSVSSKTGNTSHGTESNKFKKGKEVVPDSKKQHLKNSSSVKETKVLKPKNPKSGQNVSNEIKILTQNHNQLMLMMQQLLGRVNLAEASVDLFHKKKSKSKVKEKSSDKNASSVASTDTAHFVYSCVNRPKTKMVWVPKSN</sequence>
<feature type="region of interest" description="Disordered" evidence="1">
    <location>
        <begin position="230"/>
        <end position="300"/>
    </location>
</feature>
<accession>A0A5N6P1H1</accession>
<feature type="region of interest" description="Disordered" evidence="1">
    <location>
        <begin position="572"/>
        <end position="631"/>
    </location>
</feature>
<feature type="compositionally biased region" description="Basic and acidic residues" evidence="1">
    <location>
        <begin position="589"/>
        <end position="605"/>
    </location>
</feature>
<evidence type="ECO:0008006" key="4">
    <source>
        <dbReference type="Google" id="ProtNLM"/>
    </source>
</evidence>
<reference evidence="2 3" key="1">
    <citation type="submission" date="2019-05" db="EMBL/GenBank/DDBJ databases">
        <title>Mikania micrantha, genome provides insights into the molecular mechanism of rapid growth.</title>
        <authorList>
            <person name="Liu B."/>
        </authorList>
    </citation>
    <scope>NUCLEOTIDE SEQUENCE [LARGE SCALE GENOMIC DNA]</scope>
    <source>
        <strain evidence="2">NLD-2019</strain>
        <tissue evidence="2">Leaf</tissue>
    </source>
</reference>
<dbReference type="PANTHER" id="PTHR33623:SF5">
    <property type="entry name" value="HISTONE-LYSINE N-METHYLTRANSFERASE SETD1B-LIKE PROTEIN"/>
    <property type="match status" value="1"/>
</dbReference>
<proteinExistence type="predicted"/>
<dbReference type="PANTHER" id="PTHR33623">
    <property type="entry name" value="OS04G0572500 PROTEIN"/>
    <property type="match status" value="1"/>
</dbReference>
<feature type="region of interest" description="Disordered" evidence="1">
    <location>
        <begin position="669"/>
        <end position="689"/>
    </location>
</feature>
<organism evidence="2 3">
    <name type="scientific">Mikania micrantha</name>
    <name type="common">bitter vine</name>
    <dbReference type="NCBI Taxonomy" id="192012"/>
    <lineage>
        <taxon>Eukaryota</taxon>
        <taxon>Viridiplantae</taxon>
        <taxon>Streptophyta</taxon>
        <taxon>Embryophyta</taxon>
        <taxon>Tracheophyta</taxon>
        <taxon>Spermatophyta</taxon>
        <taxon>Magnoliopsida</taxon>
        <taxon>eudicotyledons</taxon>
        <taxon>Gunneridae</taxon>
        <taxon>Pentapetalae</taxon>
        <taxon>asterids</taxon>
        <taxon>campanulids</taxon>
        <taxon>Asterales</taxon>
        <taxon>Asteraceae</taxon>
        <taxon>Asteroideae</taxon>
        <taxon>Heliantheae alliance</taxon>
        <taxon>Eupatorieae</taxon>
        <taxon>Mikania</taxon>
    </lineage>
</organism>
<dbReference type="AlphaFoldDB" id="A0A5N6P1H1"/>
<protein>
    <recommendedName>
        <fullName evidence="4">DUF4378 domain-containing protein</fullName>
    </recommendedName>
</protein>
<dbReference type="Proteomes" id="UP000326396">
    <property type="component" value="Linkage Group LG15"/>
</dbReference>